<comment type="caution">
    <text evidence="1">The sequence shown here is derived from an EMBL/GenBank/DDBJ whole genome shotgun (WGS) entry which is preliminary data.</text>
</comment>
<proteinExistence type="predicted"/>
<protein>
    <submittedName>
        <fullName evidence="1">Uncharacterized protein</fullName>
    </submittedName>
</protein>
<gene>
    <name evidence="1" type="ORF">S06H3_55345</name>
</gene>
<accession>X1PM03</accession>
<name>X1PM03_9ZZZZ</name>
<evidence type="ECO:0000313" key="1">
    <source>
        <dbReference type="EMBL" id="GAI57302.1"/>
    </source>
</evidence>
<sequence length="53" mass="5875">MYLFKAFAAGVFLGPYIGMGDDLDLFSYLLQYPLQSPGVVKVAMAQYYLIDCG</sequence>
<reference evidence="1" key="1">
    <citation type="journal article" date="2014" name="Front. Microbiol.">
        <title>High frequency of phylogenetically diverse reductive dehalogenase-homologous genes in deep subseafloor sedimentary metagenomes.</title>
        <authorList>
            <person name="Kawai M."/>
            <person name="Futagami T."/>
            <person name="Toyoda A."/>
            <person name="Takaki Y."/>
            <person name="Nishi S."/>
            <person name="Hori S."/>
            <person name="Arai W."/>
            <person name="Tsubouchi T."/>
            <person name="Morono Y."/>
            <person name="Uchiyama I."/>
            <person name="Ito T."/>
            <person name="Fujiyama A."/>
            <person name="Inagaki F."/>
            <person name="Takami H."/>
        </authorList>
    </citation>
    <scope>NUCLEOTIDE SEQUENCE</scope>
    <source>
        <strain evidence="1">Expedition CK06-06</strain>
    </source>
</reference>
<dbReference type="EMBL" id="BARV01035469">
    <property type="protein sequence ID" value="GAI57302.1"/>
    <property type="molecule type" value="Genomic_DNA"/>
</dbReference>
<dbReference type="AlphaFoldDB" id="X1PM03"/>
<organism evidence="1">
    <name type="scientific">marine sediment metagenome</name>
    <dbReference type="NCBI Taxonomy" id="412755"/>
    <lineage>
        <taxon>unclassified sequences</taxon>
        <taxon>metagenomes</taxon>
        <taxon>ecological metagenomes</taxon>
    </lineage>
</organism>